<proteinExistence type="inferred from homology"/>
<evidence type="ECO:0000313" key="3">
    <source>
        <dbReference type="EMBL" id="GGD45748.1"/>
    </source>
</evidence>
<feature type="active site" description="Proton acceptor" evidence="2">
    <location>
        <position position="118"/>
    </location>
</feature>
<sequence>MRAFIALDLPEALADALARLQAGLTVGRALPEENLHLTLAFLGEISEPKARDVAEVLMTLRLPPVELVLGGLDLFGGKNAGALVITARGERLERLHDKVAHAVRAAGVALERRRFRPHVTLARLPREMPARDRARLGEFLALNGTVTLPAATAESFTLFRSHLREEGAIHEPLAEFPLGNQEMT</sequence>
<evidence type="ECO:0000313" key="4">
    <source>
        <dbReference type="Proteomes" id="UP000617355"/>
    </source>
</evidence>
<dbReference type="InterPro" id="IPR009097">
    <property type="entry name" value="Cyclic_Pdiesterase"/>
</dbReference>
<dbReference type="Pfam" id="PF13563">
    <property type="entry name" value="2_5_RNA_ligase2"/>
    <property type="match status" value="1"/>
</dbReference>
<dbReference type="SUPFAM" id="SSF55144">
    <property type="entry name" value="LigT-like"/>
    <property type="match status" value="1"/>
</dbReference>
<dbReference type="InterPro" id="IPR004175">
    <property type="entry name" value="RNA_CPDase"/>
</dbReference>
<name>A0ABQ1QVB9_9RHOB</name>
<dbReference type="RefSeq" id="WP_188529682.1">
    <property type="nucleotide sequence ID" value="NZ_BMGI01000006.1"/>
</dbReference>
<keyword evidence="1 2" id="KW-0378">Hydrolase</keyword>
<evidence type="ECO:0000256" key="1">
    <source>
        <dbReference type="ARBA" id="ARBA00022801"/>
    </source>
</evidence>
<dbReference type="Gene3D" id="3.90.1140.10">
    <property type="entry name" value="Cyclic phosphodiesterase"/>
    <property type="match status" value="1"/>
</dbReference>
<dbReference type="HAMAP" id="MF_01940">
    <property type="entry name" value="RNA_CPDase"/>
    <property type="match status" value="1"/>
</dbReference>
<protein>
    <recommendedName>
        <fullName evidence="2">RNA 2',3'-cyclic phosphodiesterase</fullName>
        <shortName evidence="2">RNA 2',3'-CPDase</shortName>
        <ecNumber evidence="2">3.1.4.58</ecNumber>
    </recommendedName>
</protein>
<feature type="short sequence motif" description="HXTX 1" evidence="2">
    <location>
        <begin position="36"/>
        <end position="39"/>
    </location>
</feature>
<comment type="catalytic activity">
    <reaction evidence="2">
        <text>a 3'-end 2',3'-cyclophospho-ribonucleotide-RNA + H2O = a 3'-end 2'-phospho-ribonucleotide-RNA + H(+)</text>
        <dbReference type="Rhea" id="RHEA:11828"/>
        <dbReference type="Rhea" id="RHEA-COMP:10464"/>
        <dbReference type="Rhea" id="RHEA-COMP:17353"/>
        <dbReference type="ChEBI" id="CHEBI:15377"/>
        <dbReference type="ChEBI" id="CHEBI:15378"/>
        <dbReference type="ChEBI" id="CHEBI:83064"/>
        <dbReference type="ChEBI" id="CHEBI:173113"/>
        <dbReference type="EC" id="3.1.4.58"/>
    </reaction>
</comment>
<dbReference type="Proteomes" id="UP000617355">
    <property type="component" value="Unassembled WGS sequence"/>
</dbReference>
<comment type="function">
    <text evidence="2">Hydrolyzes RNA 2',3'-cyclic phosphodiester to an RNA 2'-phosphomonoester.</text>
</comment>
<evidence type="ECO:0000256" key="2">
    <source>
        <dbReference type="HAMAP-Rule" id="MF_01940"/>
    </source>
</evidence>
<keyword evidence="4" id="KW-1185">Reference proteome</keyword>
<feature type="active site" description="Proton donor" evidence="2">
    <location>
        <position position="36"/>
    </location>
</feature>
<comment type="similarity">
    <text evidence="2">Belongs to the 2H phosphoesterase superfamily. ThpR family.</text>
</comment>
<feature type="short sequence motif" description="HXTX 2" evidence="2">
    <location>
        <begin position="118"/>
        <end position="121"/>
    </location>
</feature>
<dbReference type="EC" id="3.1.4.58" evidence="2"/>
<reference evidence="4" key="1">
    <citation type="journal article" date="2019" name="Int. J. Syst. Evol. Microbiol.">
        <title>The Global Catalogue of Microorganisms (GCM) 10K type strain sequencing project: providing services to taxonomists for standard genome sequencing and annotation.</title>
        <authorList>
            <consortium name="The Broad Institute Genomics Platform"/>
            <consortium name="The Broad Institute Genome Sequencing Center for Infectious Disease"/>
            <person name="Wu L."/>
            <person name="Ma J."/>
        </authorList>
    </citation>
    <scope>NUCLEOTIDE SEQUENCE [LARGE SCALE GENOMIC DNA]</scope>
    <source>
        <strain evidence="4">CGMCC 1.12922</strain>
    </source>
</reference>
<dbReference type="PANTHER" id="PTHR35561">
    <property type="entry name" value="RNA 2',3'-CYCLIC PHOSPHODIESTERASE"/>
    <property type="match status" value="1"/>
</dbReference>
<dbReference type="NCBIfam" id="TIGR02258">
    <property type="entry name" value="2_5_ligase"/>
    <property type="match status" value="1"/>
</dbReference>
<accession>A0ABQ1QVB9</accession>
<organism evidence="3 4">
    <name type="scientific">Sinisalibacter lacisalsi</name>
    <dbReference type="NCBI Taxonomy" id="1526570"/>
    <lineage>
        <taxon>Bacteria</taxon>
        <taxon>Pseudomonadati</taxon>
        <taxon>Pseudomonadota</taxon>
        <taxon>Alphaproteobacteria</taxon>
        <taxon>Rhodobacterales</taxon>
        <taxon>Roseobacteraceae</taxon>
        <taxon>Sinisalibacter</taxon>
    </lineage>
</organism>
<comment type="caution">
    <text evidence="3">The sequence shown here is derived from an EMBL/GenBank/DDBJ whole genome shotgun (WGS) entry which is preliminary data.</text>
</comment>
<dbReference type="PANTHER" id="PTHR35561:SF1">
    <property type="entry name" value="RNA 2',3'-CYCLIC PHOSPHODIESTERASE"/>
    <property type="match status" value="1"/>
</dbReference>
<gene>
    <name evidence="3" type="primary">ligT</name>
    <name evidence="3" type="ORF">GCM10011358_31790</name>
</gene>
<dbReference type="EMBL" id="BMGI01000006">
    <property type="protein sequence ID" value="GGD45748.1"/>
    <property type="molecule type" value="Genomic_DNA"/>
</dbReference>